<sequence>MLISFITYKVLSHITDIDFERPSGKCGVCGHRTYMIKGSITEDVCPWCKLMRLLLVMKLPIDEINKITTSIEQKHKIKL</sequence>
<dbReference type="EMBL" id="CP012801">
    <property type="protein sequence ID" value="ALJ57550.1"/>
    <property type="molecule type" value="Genomic_DNA"/>
</dbReference>
<protein>
    <submittedName>
        <fullName evidence="1">Uncharacterized protein</fullName>
    </submittedName>
</protein>
<organism evidence="1 2">
    <name type="scientific">Bacteroides cellulosilyticus</name>
    <dbReference type="NCBI Taxonomy" id="246787"/>
    <lineage>
        <taxon>Bacteria</taxon>
        <taxon>Pseudomonadati</taxon>
        <taxon>Bacteroidota</taxon>
        <taxon>Bacteroidia</taxon>
        <taxon>Bacteroidales</taxon>
        <taxon>Bacteroidaceae</taxon>
        <taxon>Bacteroides</taxon>
    </lineage>
</organism>
<reference evidence="1 2" key="1">
    <citation type="journal article" date="2015" name="Science">
        <title>Genetic determinants of in vivo fitness and diet responsiveness in multiple human gut Bacteroides.</title>
        <authorList>
            <person name="Wu M."/>
            <person name="McNulty N.P."/>
            <person name="Rodionov D.A."/>
            <person name="Khoroshkin M.S."/>
            <person name="Griffin N.W."/>
            <person name="Cheng J."/>
            <person name="Latreille P."/>
            <person name="Kerstetter R.A."/>
            <person name="Terrapon N."/>
            <person name="Henrissat B."/>
            <person name="Osterman A.L."/>
            <person name="Gordon J.I."/>
        </authorList>
    </citation>
    <scope>NUCLEOTIDE SEQUENCE [LARGE SCALE GENOMIC DNA]</scope>
    <source>
        <strain evidence="1 2">WH2</strain>
    </source>
</reference>
<dbReference type="AlphaFoldDB" id="A0A0P0FR18"/>
<name>A0A0P0FR18_9BACE</name>
<proteinExistence type="predicted"/>
<dbReference type="PATRIC" id="fig|246787.4.peg.286"/>
<accession>A0A0P0FR18</accession>
<evidence type="ECO:0000313" key="1">
    <source>
        <dbReference type="EMBL" id="ALJ57550.1"/>
    </source>
</evidence>
<evidence type="ECO:0000313" key="2">
    <source>
        <dbReference type="Proteomes" id="UP000061809"/>
    </source>
</evidence>
<gene>
    <name evidence="1" type="ORF">BcellWH2_00274</name>
</gene>
<dbReference type="KEGG" id="bcel:BcellWH2_00274"/>
<dbReference type="Proteomes" id="UP000061809">
    <property type="component" value="Chromosome"/>
</dbReference>